<keyword evidence="14" id="KW-1185">Reference proteome</keyword>
<dbReference type="GO" id="GO:0015369">
    <property type="term" value="F:calcium:proton antiporter activity"/>
    <property type="evidence" value="ECO:0007669"/>
    <property type="project" value="UniProtKB-UniRule"/>
</dbReference>
<keyword evidence="7 10" id="KW-1133">Transmembrane helix</keyword>
<keyword evidence="6 10" id="KW-0106">Calcium</keyword>
<dbReference type="GO" id="GO:0012505">
    <property type="term" value="C:endomembrane system"/>
    <property type="evidence" value="ECO:0007669"/>
    <property type="project" value="UniProtKB-SubCell"/>
</dbReference>
<feature type="transmembrane region" description="Helical" evidence="10">
    <location>
        <begin position="345"/>
        <end position="367"/>
    </location>
</feature>
<keyword evidence="10" id="KW-0926">Vacuole</keyword>
<feature type="transmembrane region" description="Helical" evidence="10">
    <location>
        <begin position="20"/>
        <end position="42"/>
    </location>
</feature>
<gene>
    <name evidence="13" type="ORF">CPELLU_LOCUS4610</name>
</gene>
<feature type="compositionally biased region" description="Basic and acidic residues" evidence="11">
    <location>
        <begin position="240"/>
        <end position="269"/>
    </location>
</feature>
<evidence type="ECO:0000256" key="8">
    <source>
        <dbReference type="ARBA" id="ARBA00023065"/>
    </source>
</evidence>
<organism evidence="13 14">
    <name type="scientific">Cetraspora pellucida</name>
    <dbReference type="NCBI Taxonomy" id="1433469"/>
    <lineage>
        <taxon>Eukaryota</taxon>
        <taxon>Fungi</taxon>
        <taxon>Fungi incertae sedis</taxon>
        <taxon>Mucoromycota</taxon>
        <taxon>Glomeromycotina</taxon>
        <taxon>Glomeromycetes</taxon>
        <taxon>Diversisporales</taxon>
        <taxon>Gigasporaceae</taxon>
        <taxon>Cetraspora</taxon>
    </lineage>
</organism>
<dbReference type="OrthoDB" id="1699231at2759"/>
<dbReference type="Gene3D" id="1.20.1420.30">
    <property type="entry name" value="NCX, central ion-binding region"/>
    <property type="match status" value="2"/>
</dbReference>
<comment type="function">
    <text evidence="10">Has a role in promoting intracellular calcium ion sequestration via the exchange of calcium ions for hydrogen ions across the vacuolar membrane. Involved also in manganese ion homeostasis via its uptake into the vacuole.</text>
</comment>
<feature type="region of interest" description="Disordered" evidence="11">
    <location>
        <begin position="240"/>
        <end position="291"/>
    </location>
</feature>
<comment type="similarity">
    <text evidence="2 10">Belongs to the Ca(2+):cation antiporter (CaCA) (TC 2.A.19) family.</text>
</comment>
<dbReference type="Pfam" id="PF01699">
    <property type="entry name" value="Na_Ca_ex"/>
    <property type="match status" value="2"/>
</dbReference>
<feature type="transmembrane region" description="Helical" evidence="10">
    <location>
        <begin position="113"/>
        <end position="137"/>
    </location>
</feature>
<reference evidence="13" key="1">
    <citation type="submission" date="2021-06" db="EMBL/GenBank/DDBJ databases">
        <authorList>
            <person name="Kallberg Y."/>
            <person name="Tangrot J."/>
            <person name="Rosling A."/>
        </authorList>
    </citation>
    <scope>NUCLEOTIDE SEQUENCE</scope>
    <source>
        <strain evidence="13">FL966</strain>
    </source>
</reference>
<evidence type="ECO:0000256" key="3">
    <source>
        <dbReference type="ARBA" id="ARBA00022448"/>
    </source>
</evidence>
<evidence type="ECO:0000256" key="7">
    <source>
        <dbReference type="ARBA" id="ARBA00022989"/>
    </source>
</evidence>
<feature type="transmembrane region" description="Helical" evidence="10">
    <location>
        <begin position="157"/>
        <end position="179"/>
    </location>
</feature>
<dbReference type="NCBIfam" id="TIGR00378">
    <property type="entry name" value="cax"/>
    <property type="match status" value="1"/>
</dbReference>
<evidence type="ECO:0000256" key="1">
    <source>
        <dbReference type="ARBA" id="ARBA00004127"/>
    </source>
</evidence>
<evidence type="ECO:0000256" key="10">
    <source>
        <dbReference type="RuleBase" id="RU365028"/>
    </source>
</evidence>
<evidence type="ECO:0000256" key="11">
    <source>
        <dbReference type="SAM" id="MobiDB-lite"/>
    </source>
</evidence>
<evidence type="ECO:0000313" key="14">
    <source>
        <dbReference type="Proteomes" id="UP000789759"/>
    </source>
</evidence>
<proteinExistence type="inferred from homology"/>
<keyword evidence="10" id="KW-0050">Antiport</keyword>
<dbReference type="InterPro" id="IPR004837">
    <property type="entry name" value="NaCa_Exmemb"/>
</dbReference>
<comment type="caution">
    <text evidence="10">Lacks conserved residue(s) required for the propagation of feature annotation.</text>
</comment>
<comment type="caution">
    <text evidence="13">The sequence shown here is derived from an EMBL/GenBank/DDBJ whole genome shotgun (WGS) entry which is preliminary data.</text>
</comment>
<dbReference type="AlphaFoldDB" id="A0A9N9FN22"/>
<dbReference type="InterPro" id="IPR004713">
    <property type="entry name" value="CaH_exchang"/>
</dbReference>
<feature type="domain" description="Sodium/calcium exchanger membrane region" evidence="12">
    <location>
        <begin position="310"/>
        <end position="385"/>
    </location>
</feature>
<keyword evidence="3 10" id="KW-0813">Transport</keyword>
<feature type="transmembrane region" description="Helical" evidence="10">
    <location>
        <begin position="48"/>
        <end position="67"/>
    </location>
</feature>
<sequence>MSLHAQEREKLSLLKTLQKIFFNSYVNVLLLFVPIGFIVHFVSQNDTLIFFMNFLAIIPLAKLLGFATEELACTVGETVGGLLNATFGNAVELIIAIVALVKGQIRVVQASMLGSVLSNILLVLGTCFLLGGISVIYYDRGLEQNFSSTAAQASSSLMTLACITLVLPAAFSLAVNGTSNGTANVSNTENSTLKVDDRILHISYGTSIVLLAVYILYLLFQLKTHKKLFVVTENDAEQLKSSRDVKPDLEKKSADNKPENSESETHENVENADNVGNADNADDGNQNDKGKGSEIMIEESEEIHISTAVALILLLVTTVITAFSAEFLVGSIEGIVKSLGISETFIGLILLPIVGNAAEHVTSVTVAMNDKMDLAIGVAVGSSTVTNRIIYYSTPGDFGMDHSSADVFILFTI</sequence>
<comment type="subcellular location">
    <subcellularLocation>
        <location evidence="1">Endomembrane system</location>
        <topology evidence="1">Multi-pass membrane protein</topology>
    </subcellularLocation>
    <subcellularLocation>
        <location evidence="10">Vacuole membrane</location>
    </subcellularLocation>
</comment>
<accession>A0A9N9FN22</accession>
<feature type="transmembrane region" description="Helical" evidence="10">
    <location>
        <begin position="303"/>
        <end position="325"/>
    </location>
</feature>
<keyword evidence="9 10" id="KW-0472">Membrane</keyword>
<evidence type="ECO:0000256" key="5">
    <source>
        <dbReference type="ARBA" id="ARBA00022692"/>
    </source>
</evidence>
<dbReference type="InterPro" id="IPR004798">
    <property type="entry name" value="CAX-like"/>
</dbReference>
<keyword evidence="5 10" id="KW-0812">Transmembrane</keyword>
<keyword evidence="4 10" id="KW-0109">Calcium transport</keyword>
<evidence type="ECO:0000256" key="2">
    <source>
        <dbReference type="ARBA" id="ARBA00008170"/>
    </source>
</evidence>
<evidence type="ECO:0000313" key="13">
    <source>
        <dbReference type="EMBL" id="CAG8547943.1"/>
    </source>
</evidence>
<feature type="domain" description="Sodium/calcium exchanger membrane region" evidence="12">
    <location>
        <begin position="47"/>
        <end position="222"/>
    </location>
</feature>
<dbReference type="InterPro" id="IPR044880">
    <property type="entry name" value="NCX_ion-bd_dom_sf"/>
</dbReference>
<evidence type="ECO:0000256" key="9">
    <source>
        <dbReference type="ARBA" id="ARBA00023136"/>
    </source>
</evidence>
<dbReference type="GO" id="GO:0006874">
    <property type="term" value="P:intracellular calcium ion homeostasis"/>
    <property type="evidence" value="ECO:0007669"/>
    <property type="project" value="TreeGrafter"/>
</dbReference>
<dbReference type="GO" id="GO:0005774">
    <property type="term" value="C:vacuolar membrane"/>
    <property type="evidence" value="ECO:0007669"/>
    <property type="project" value="UniProtKB-SubCell"/>
</dbReference>
<protein>
    <recommendedName>
        <fullName evidence="10">Vacuolar calcium ion transporter</fullName>
    </recommendedName>
</protein>
<dbReference type="Proteomes" id="UP000789759">
    <property type="component" value="Unassembled WGS sequence"/>
</dbReference>
<name>A0A9N9FN22_9GLOM</name>
<keyword evidence="8 10" id="KW-0406">Ion transport</keyword>
<feature type="transmembrane region" description="Helical" evidence="10">
    <location>
        <begin position="79"/>
        <end position="101"/>
    </location>
</feature>
<dbReference type="PANTHER" id="PTHR31503:SF22">
    <property type="entry name" value="VACUOLAR CALCIUM ION TRANSPORTER"/>
    <property type="match status" value="1"/>
</dbReference>
<dbReference type="PANTHER" id="PTHR31503">
    <property type="entry name" value="VACUOLAR CALCIUM ION TRANSPORTER"/>
    <property type="match status" value="1"/>
</dbReference>
<feature type="transmembrane region" description="Helical" evidence="10">
    <location>
        <begin position="199"/>
        <end position="220"/>
    </location>
</feature>
<dbReference type="EMBL" id="CAJVQA010002460">
    <property type="protein sequence ID" value="CAG8547943.1"/>
    <property type="molecule type" value="Genomic_DNA"/>
</dbReference>
<evidence type="ECO:0000259" key="12">
    <source>
        <dbReference type="Pfam" id="PF01699"/>
    </source>
</evidence>
<evidence type="ECO:0000256" key="6">
    <source>
        <dbReference type="ARBA" id="ARBA00022837"/>
    </source>
</evidence>
<evidence type="ECO:0000256" key="4">
    <source>
        <dbReference type="ARBA" id="ARBA00022568"/>
    </source>
</evidence>